<feature type="compositionally biased region" description="Basic and acidic residues" evidence="1">
    <location>
        <begin position="420"/>
        <end position="431"/>
    </location>
</feature>
<organism evidence="2 3">
    <name type="scientific">Piloderma croceum (strain F 1598)</name>
    <dbReference type="NCBI Taxonomy" id="765440"/>
    <lineage>
        <taxon>Eukaryota</taxon>
        <taxon>Fungi</taxon>
        <taxon>Dikarya</taxon>
        <taxon>Basidiomycota</taxon>
        <taxon>Agaricomycotina</taxon>
        <taxon>Agaricomycetes</taxon>
        <taxon>Agaricomycetidae</taxon>
        <taxon>Atheliales</taxon>
        <taxon>Atheliaceae</taxon>
        <taxon>Piloderma</taxon>
    </lineage>
</organism>
<sequence>MMGGIACAMHSIDDGPQLMSRFSSDGEESFVNRPETRRRPVSRGKAQNLASQDRVVNERGTEEGSGTGSSRHTSKPGIRPRPPTLFGRLTSKLRAHSPPNSPLVSPSCTPTRPDAALEANSAPEREAAFLERRGLASPKDLSVQEREQERWLASVVRDDVDERDEDQRRTTASKRIQEEWEAKNRGGISYGNSPFRPPRPRGAIYPAVLATPQFGRSKSMPDIAQPMKRHEGAEIVNQPRLPTSVVPTSLSSPRTPLFLRSPVNDESLHYAPSVPSSPLGQQWPRPPPNRSLPPIPTGVEPAPAPLLSPVLISSSSSFSSGRNSFVTAGPFTPMSQGFPLNAPSTPTSPGSRRDGKDSFETENAYKVATGEFSSYPVRGPVYDGVSLIVNSHALDESSQVESTVVESDRDVVRSTFSVMRPERREHRERKGVLTARGPRRPRTADQPRPTTSDSTSSSQGKSQRRKSFVGQSFHNLRKSFTDTVIKSRSRTSTTPPSSPGLLPGKYDISQLPPSPTLPLPPFTASDFNRLGPLGINIQRRVQRYSIEEPILGYQAKRG</sequence>
<evidence type="ECO:0000313" key="3">
    <source>
        <dbReference type="Proteomes" id="UP000054166"/>
    </source>
</evidence>
<feature type="region of interest" description="Disordered" evidence="1">
    <location>
        <begin position="232"/>
        <end position="305"/>
    </location>
</feature>
<protein>
    <submittedName>
        <fullName evidence="2">Uncharacterized protein</fullName>
    </submittedName>
</protein>
<keyword evidence="3" id="KW-1185">Reference proteome</keyword>
<dbReference type="Proteomes" id="UP000054166">
    <property type="component" value="Unassembled WGS sequence"/>
</dbReference>
<dbReference type="InParanoid" id="A0A0C3FIL3"/>
<proteinExistence type="predicted"/>
<feature type="region of interest" description="Disordered" evidence="1">
    <location>
        <begin position="416"/>
        <end position="517"/>
    </location>
</feature>
<reference evidence="3" key="2">
    <citation type="submission" date="2015-01" db="EMBL/GenBank/DDBJ databases">
        <title>Evolutionary Origins and Diversification of the Mycorrhizal Mutualists.</title>
        <authorList>
            <consortium name="DOE Joint Genome Institute"/>
            <consortium name="Mycorrhizal Genomics Consortium"/>
            <person name="Kohler A."/>
            <person name="Kuo A."/>
            <person name="Nagy L.G."/>
            <person name="Floudas D."/>
            <person name="Copeland A."/>
            <person name="Barry K.W."/>
            <person name="Cichocki N."/>
            <person name="Veneault-Fourrey C."/>
            <person name="LaButti K."/>
            <person name="Lindquist E.A."/>
            <person name="Lipzen A."/>
            <person name="Lundell T."/>
            <person name="Morin E."/>
            <person name="Murat C."/>
            <person name="Riley R."/>
            <person name="Ohm R."/>
            <person name="Sun H."/>
            <person name="Tunlid A."/>
            <person name="Henrissat B."/>
            <person name="Grigoriev I.V."/>
            <person name="Hibbett D.S."/>
            <person name="Martin F."/>
        </authorList>
    </citation>
    <scope>NUCLEOTIDE SEQUENCE [LARGE SCALE GENOMIC DNA]</scope>
    <source>
        <strain evidence="3">F 1598</strain>
    </source>
</reference>
<feature type="compositionally biased region" description="Low complexity" evidence="1">
    <location>
        <begin position="241"/>
        <end position="262"/>
    </location>
</feature>
<evidence type="ECO:0000313" key="2">
    <source>
        <dbReference type="EMBL" id="KIM84200.1"/>
    </source>
</evidence>
<gene>
    <name evidence="2" type="ORF">PILCRDRAFT_818528</name>
</gene>
<name>A0A0C3FIL3_PILCF</name>
<feature type="compositionally biased region" description="Low complexity" evidence="1">
    <location>
        <begin position="446"/>
        <end position="461"/>
    </location>
</feature>
<feature type="compositionally biased region" description="Pro residues" evidence="1">
    <location>
        <begin position="284"/>
        <end position="305"/>
    </location>
</feature>
<accession>A0A0C3FIL3</accession>
<feature type="region of interest" description="Disordered" evidence="1">
    <location>
        <begin position="11"/>
        <end position="125"/>
    </location>
</feature>
<reference evidence="2 3" key="1">
    <citation type="submission" date="2014-04" db="EMBL/GenBank/DDBJ databases">
        <authorList>
            <consortium name="DOE Joint Genome Institute"/>
            <person name="Kuo A."/>
            <person name="Tarkka M."/>
            <person name="Buscot F."/>
            <person name="Kohler A."/>
            <person name="Nagy L.G."/>
            <person name="Floudas D."/>
            <person name="Copeland A."/>
            <person name="Barry K.W."/>
            <person name="Cichocki N."/>
            <person name="Veneault-Fourrey C."/>
            <person name="LaButti K."/>
            <person name="Lindquist E.A."/>
            <person name="Lipzen A."/>
            <person name="Lundell T."/>
            <person name="Morin E."/>
            <person name="Murat C."/>
            <person name="Sun H."/>
            <person name="Tunlid A."/>
            <person name="Henrissat B."/>
            <person name="Grigoriev I.V."/>
            <person name="Hibbett D.S."/>
            <person name="Martin F."/>
            <person name="Nordberg H.P."/>
            <person name="Cantor M.N."/>
            <person name="Hua S.X."/>
        </authorList>
    </citation>
    <scope>NUCLEOTIDE SEQUENCE [LARGE SCALE GENOMIC DNA]</scope>
    <source>
        <strain evidence="2 3">F 1598</strain>
    </source>
</reference>
<feature type="region of interest" description="Disordered" evidence="1">
    <location>
        <begin position="158"/>
        <end position="180"/>
    </location>
</feature>
<dbReference type="AlphaFoldDB" id="A0A0C3FIL3"/>
<feature type="region of interest" description="Disordered" evidence="1">
    <location>
        <begin position="320"/>
        <end position="362"/>
    </location>
</feature>
<dbReference type="EMBL" id="KN832988">
    <property type="protein sequence ID" value="KIM84200.1"/>
    <property type="molecule type" value="Genomic_DNA"/>
</dbReference>
<evidence type="ECO:0000256" key="1">
    <source>
        <dbReference type="SAM" id="MobiDB-lite"/>
    </source>
</evidence>
<dbReference type="HOGENOM" id="CLU_488439_0_0_1"/>